<sequence length="183" mass="21270">MCYLSQYDLESYIFETVHNRFSEKGFLNGYDFFCIVIWKANRAKTKIAQRLLKDDKFDNLEDAVYALTTGISNATKPKERLRYIMKVWGFQLPMATAILTALYPEEFTVYDVRVCDELGDCYKLKNLISFESIWSGYQTYIQMVESATPEGLSLRDKDRFLWGRSFSKQLENDIGQGFSKGTS</sequence>
<dbReference type="EMBL" id="CP021780">
    <property type="protein sequence ID" value="ASA25663.1"/>
    <property type="molecule type" value="Genomic_DNA"/>
</dbReference>
<proteinExistence type="predicted"/>
<organism evidence="1 2">
    <name type="scientific">Paenibacillus donghaensis</name>
    <dbReference type="NCBI Taxonomy" id="414771"/>
    <lineage>
        <taxon>Bacteria</taxon>
        <taxon>Bacillati</taxon>
        <taxon>Bacillota</taxon>
        <taxon>Bacilli</taxon>
        <taxon>Bacillales</taxon>
        <taxon>Paenibacillaceae</taxon>
        <taxon>Paenibacillus</taxon>
    </lineage>
</organism>
<name>A0A2Z2KPM5_9BACL</name>
<gene>
    <name evidence="1" type="ORF">B9T62_35995</name>
</gene>
<evidence type="ECO:0000313" key="2">
    <source>
        <dbReference type="Proteomes" id="UP000249890"/>
    </source>
</evidence>
<dbReference type="OrthoDB" id="598422at2"/>
<keyword evidence="2" id="KW-1185">Reference proteome</keyword>
<accession>A0A2Z2KPM5</accession>
<dbReference type="Proteomes" id="UP000249890">
    <property type="component" value="Chromosome"/>
</dbReference>
<dbReference type="KEGG" id="pdh:B9T62_35995"/>
<protein>
    <submittedName>
        <fullName evidence="1">Uncharacterized protein</fullName>
    </submittedName>
</protein>
<evidence type="ECO:0000313" key="1">
    <source>
        <dbReference type="EMBL" id="ASA25663.1"/>
    </source>
</evidence>
<reference evidence="1 2" key="1">
    <citation type="submission" date="2017-06" db="EMBL/GenBank/DDBJ databases">
        <title>Complete genome sequence of Paenibacillus donghaensis KCTC 13049T isolated from East Sea sediment, South Korea.</title>
        <authorList>
            <person name="Jung B.K."/>
            <person name="Hong S.-J."/>
            <person name="Shin J.-H."/>
        </authorList>
    </citation>
    <scope>NUCLEOTIDE SEQUENCE [LARGE SCALE GENOMIC DNA]</scope>
    <source>
        <strain evidence="1 2">KCTC 13049</strain>
    </source>
</reference>
<dbReference type="AlphaFoldDB" id="A0A2Z2KPM5"/>
<dbReference type="RefSeq" id="WP_087919624.1">
    <property type="nucleotide sequence ID" value="NZ_CP021780.1"/>
</dbReference>